<evidence type="ECO:0008006" key="4">
    <source>
        <dbReference type="Google" id="ProtNLM"/>
    </source>
</evidence>
<protein>
    <recommendedName>
        <fullName evidence="4">Lanthionine synthetase C family protein</fullName>
    </recommendedName>
</protein>
<organism evidence="2 3">
    <name type="scientific">Flagellimonas olearia</name>
    <dbReference type="NCBI Taxonomy" id="552546"/>
    <lineage>
        <taxon>Bacteria</taxon>
        <taxon>Pseudomonadati</taxon>
        <taxon>Bacteroidota</taxon>
        <taxon>Flavobacteriia</taxon>
        <taxon>Flavobacteriales</taxon>
        <taxon>Flavobacteriaceae</taxon>
        <taxon>Flagellimonas</taxon>
    </lineage>
</organism>
<dbReference type="PRINTS" id="PR01950">
    <property type="entry name" value="LANCSUPER"/>
</dbReference>
<dbReference type="GO" id="GO:0005886">
    <property type="term" value="C:plasma membrane"/>
    <property type="evidence" value="ECO:0007669"/>
    <property type="project" value="TreeGrafter"/>
</dbReference>
<dbReference type="GO" id="GO:0031179">
    <property type="term" value="P:peptide modification"/>
    <property type="evidence" value="ECO:0007669"/>
    <property type="project" value="InterPro"/>
</dbReference>
<evidence type="ECO:0000256" key="1">
    <source>
        <dbReference type="PIRSR" id="PIRSR607822-1"/>
    </source>
</evidence>
<dbReference type="CDD" id="cd04793">
    <property type="entry name" value="LanC"/>
    <property type="match status" value="1"/>
</dbReference>
<dbReference type="SUPFAM" id="SSF158745">
    <property type="entry name" value="LanC-like"/>
    <property type="match status" value="1"/>
</dbReference>
<dbReference type="Pfam" id="PF05147">
    <property type="entry name" value="LANC_like"/>
    <property type="match status" value="1"/>
</dbReference>
<dbReference type="GO" id="GO:0046872">
    <property type="term" value="F:metal ion binding"/>
    <property type="evidence" value="ECO:0007669"/>
    <property type="project" value="UniProtKB-KW"/>
</dbReference>
<proteinExistence type="predicted"/>
<dbReference type="PANTHER" id="PTHR12736:SF7">
    <property type="entry name" value="LANC-LIKE PROTEIN 3"/>
    <property type="match status" value="1"/>
</dbReference>
<keyword evidence="3" id="KW-1185">Reference proteome</keyword>
<reference evidence="2 3" key="1">
    <citation type="submission" date="2014-04" db="EMBL/GenBank/DDBJ databases">
        <title>Whole genome of Muricauda olearia.</title>
        <authorList>
            <person name="Zhang X.-H."/>
            <person name="Tang K."/>
        </authorList>
    </citation>
    <scope>NUCLEOTIDE SEQUENCE [LARGE SCALE GENOMIC DNA]</scope>
    <source>
        <strain evidence="2 3">Th120</strain>
    </source>
</reference>
<gene>
    <name evidence="2" type="ORF">DN53_02595</name>
</gene>
<feature type="binding site" evidence="1">
    <location>
        <position position="273"/>
    </location>
    <ligand>
        <name>Zn(2+)</name>
        <dbReference type="ChEBI" id="CHEBI:29105"/>
    </ligand>
</feature>
<name>A0A444VQZ0_9FLAO</name>
<sequence length="413" mass="47180">MREIVLENKQGQMLKQELESKLLEIDRIVKQRSLDEGHIGLHTGLSGVSLFQFYLSKYRNTNDDSVIGVEILERIMEKINQGYEHPSFCNGISGAGWVLSHLEGNGFVDIDSDELLSGLDDFLHSAMIADMKAKNYDFLHGAIGHALYFVSRYKNTRSKRLKENYKEYLLEFIDLLKSNSEKEQDGLKWISVQQRDVVYNKYDLSLSHGIAGVIGILTKLHAHEDFRQITETLLRGAINYLMGHKKENRSFFLFPNLILQNGEESIPSRLGWCYGDLGIGMRLWFASKELNDKPLADEAISILKHCATRRTPDTTMVKDASLCHGSYGIALMFMRIHKETLDSDFEEAVEFWIQDGLNNAIHDDGYAGYKQWREKDSWTREISLLEGVTGIGLALIDYLAGFDTQWDECLMIS</sequence>
<keyword evidence="1" id="KW-0479">Metal-binding</keyword>
<comment type="caution">
    <text evidence="2">The sequence shown here is derived from an EMBL/GenBank/DDBJ whole genome shotgun (WGS) entry which is preliminary data.</text>
</comment>
<accession>A0A444VQZ0</accession>
<keyword evidence="1" id="KW-0862">Zinc</keyword>
<dbReference type="Proteomes" id="UP000290261">
    <property type="component" value="Unassembled WGS sequence"/>
</dbReference>
<dbReference type="PANTHER" id="PTHR12736">
    <property type="entry name" value="LANC-LIKE PROTEIN"/>
    <property type="match status" value="1"/>
</dbReference>
<dbReference type="Gene3D" id="1.50.10.20">
    <property type="match status" value="1"/>
</dbReference>
<dbReference type="InterPro" id="IPR007822">
    <property type="entry name" value="LANC-like"/>
</dbReference>
<evidence type="ECO:0000313" key="2">
    <source>
        <dbReference type="EMBL" id="RYC53126.1"/>
    </source>
</evidence>
<dbReference type="EMBL" id="JJMP01000001">
    <property type="protein sequence ID" value="RYC53126.1"/>
    <property type="molecule type" value="Genomic_DNA"/>
</dbReference>
<feature type="binding site" evidence="1">
    <location>
        <position position="323"/>
    </location>
    <ligand>
        <name>Zn(2+)</name>
        <dbReference type="ChEBI" id="CHEBI:29105"/>
    </ligand>
</feature>
<dbReference type="PRINTS" id="PR01955">
    <property type="entry name" value="LANCFRANKIA"/>
</dbReference>
<evidence type="ECO:0000313" key="3">
    <source>
        <dbReference type="Proteomes" id="UP000290261"/>
    </source>
</evidence>
<dbReference type="InterPro" id="IPR033889">
    <property type="entry name" value="LanC"/>
</dbReference>
<dbReference type="SMART" id="SM01260">
    <property type="entry name" value="LANC_like"/>
    <property type="match status" value="1"/>
</dbReference>
<dbReference type="AlphaFoldDB" id="A0A444VQZ0"/>
<feature type="binding site" evidence="1">
    <location>
        <position position="324"/>
    </location>
    <ligand>
        <name>Zn(2+)</name>
        <dbReference type="ChEBI" id="CHEBI:29105"/>
    </ligand>
</feature>